<dbReference type="InterPro" id="IPR052922">
    <property type="entry name" value="Cytidylate_Kinase-2"/>
</dbReference>
<name>A0AA47ELZ7_9CLOT</name>
<organism evidence="1 2">
    <name type="scientific">Clostridium estertheticum</name>
    <dbReference type="NCBI Taxonomy" id="238834"/>
    <lineage>
        <taxon>Bacteria</taxon>
        <taxon>Bacillati</taxon>
        <taxon>Bacillota</taxon>
        <taxon>Clostridia</taxon>
        <taxon>Eubacteriales</taxon>
        <taxon>Clostridiaceae</taxon>
        <taxon>Clostridium</taxon>
    </lineage>
</organism>
<proteinExistence type="predicted"/>
<gene>
    <name evidence="1" type="ORF">LL038_10625</name>
</gene>
<dbReference type="PANTHER" id="PTHR37816:SF2">
    <property type="entry name" value="DNA TOPOLOGY MODULATION PROTEIN FLAR-RELATED PROTEIN"/>
    <property type="match status" value="1"/>
</dbReference>
<evidence type="ECO:0000313" key="2">
    <source>
        <dbReference type="Proteomes" id="UP001164733"/>
    </source>
</evidence>
<sequence length="169" mass="20519">MKIDIIGAVGSGKTTLSRRIAEEFHIPCYEQDNIVWMRTRDGDVRRSDSEREKMFMDILTSKNWVIEGSPRKYFKKRYEYCDYIIFLDTNSFIRLYRILRRWIRQRTGKESYNTNPTLKFLWMNIKWHHEFNNDRKQLISELLQCGLRYKKFKTANGAINFCCNTYEIK</sequence>
<protein>
    <submittedName>
        <fullName evidence="1">AAA family ATPase</fullName>
    </submittedName>
</protein>
<dbReference type="RefSeq" id="WP_216125381.1">
    <property type="nucleotide sequence ID" value="NZ_CP086239.1"/>
</dbReference>
<dbReference type="EMBL" id="CP086239">
    <property type="protein sequence ID" value="WAG62652.1"/>
    <property type="molecule type" value="Genomic_DNA"/>
</dbReference>
<dbReference type="AlphaFoldDB" id="A0AA47ELZ7"/>
<accession>A0AA47ELZ7</accession>
<evidence type="ECO:0000313" key="1">
    <source>
        <dbReference type="EMBL" id="WAG62652.1"/>
    </source>
</evidence>
<dbReference type="Pfam" id="PF13238">
    <property type="entry name" value="AAA_18"/>
    <property type="match status" value="1"/>
</dbReference>
<dbReference type="Proteomes" id="UP001164733">
    <property type="component" value="Chromosome"/>
</dbReference>
<reference evidence="1" key="1">
    <citation type="submission" date="2021-11" db="EMBL/GenBank/DDBJ databases">
        <title>Clostridia strains as spoilage organisms.</title>
        <authorList>
            <person name="Wambui J."/>
            <person name="Stevens M.J.A."/>
            <person name="Stephan R."/>
        </authorList>
    </citation>
    <scope>NUCLEOTIDE SEQUENCE</scope>
    <source>
        <strain evidence="1">CF009</strain>
    </source>
</reference>
<dbReference type="PANTHER" id="PTHR37816">
    <property type="entry name" value="YALI0E33011P"/>
    <property type="match status" value="1"/>
</dbReference>